<evidence type="ECO:0000313" key="7">
    <source>
        <dbReference type="Proteomes" id="UP001596174"/>
    </source>
</evidence>
<dbReference type="InterPro" id="IPR011006">
    <property type="entry name" value="CheY-like_superfamily"/>
</dbReference>
<feature type="domain" description="ANTAR" evidence="5">
    <location>
        <begin position="166"/>
        <end position="227"/>
    </location>
</feature>
<dbReference type="EMBL" id="JBHSQJ010000043">
    <property type="protein sequence ID" value="MFC5907801.1"/>
    <property type="molecule type" value="Genomic_DNA"/>
</dbReference>
<dbReference type="SUPFAM" id="SSF55781">
    <property type="entry name" value="GAF domain-like"/>
    <property type="match status" value="1"/>
</dbReference>
<dbReference type="Pfam" id="PF03861">
    <property type="entry name" value="ANTAR"/>
    <property type="match status" value="1"/>
</dbReference>
<dbReference type="InterPro" id="IPR012074">
    <property type="entry name" value="GAF_ANTAR"/>
</dbReference>
<name>A0ABW1FZH5_9ACTN</name>
<keyword evidence="4" id="KW-0804">Transcription</keyword>
<dbReference type="SUPFAM" id="SSF52172">
    <property type="entry name" value="CheY-like"/>
    <property type="match status" value="1"/>
</dbReference>
<keyword evidence="3" id="KW-0805">Transcription regulation</keyword>
<dbReference type="Pfam" id="PF13185">
    <property type="entry name" value="GAF_2"/>
    <property type="match status" value="1"/>
</dbReference>
<dbReference type="InterPro" id="IPR005561">
    <property type="entry name" value="ANTAR"/>
</dbReference>
<accession>A0ABW1FZH5</accession>
<proteinExistence type="predicted"/>
<organism evidence="6 7">
    <name type="scientific">Streptacidiphilus monticola</name>
    <dbReference type="NCBI Taxonomy" id="2161674"/>
    <lineage>
        <taxon>Bacteria</taxon>
        <taxon>Bacillati</taxon>
        <taxon>Actinomycetota</taxon>
        <taxon>Actinomycetes</taxon>
        <taxon>Kitasatosporales</taxon>
        <taxon>Streptomycetaceae</taxon>
        <taxon>Streptacidiphilus</taxon>
    </lineage>
</organism>
<dbReference type="InterPro" id="IPR003018">
    <property type="entry name" value="GAF"/>
</dbReference>
<dbReference type="SMART" id="SM01012">
    <property type="entry name" value="ANTAR"/>
    <property type="match status" value="1"/>
</dbReference>
<sequence length="246" mass="26357">MSRQTIPGDVFASLTASLVGDFDLAEFLDQVARGCAQVCGADGIGIVVVDRSGVLRDVAYTDEAVRRLERRQVELAEGPCVDCVREGRPVSWPDLATADGRWPQIAPAAREAGFGSVHALPLRLHASPRGALNLFMHEPGQLAPGELATAQAFADLSMLGILQQQPGRSETAAGYVTRALEDRSVIERAKGILAETGDLSMDEAYQRLLDFARRADRRPTAVARDLSEGRLTGSAVLAHTAGDPER</sequence>
<keyword evidence="1" id="KW-0808">Transferase</keyword>
<keyword evidence="2" id="KW-0418">Kinase</keyword>
<dbReference type="RefSeq" id="WP_380582594.1">
    <property type="nucleotide sequence ID" value="NZ_JBHSQJ010000043.1"/>
</dbReference>
<dbReference type="Gene3D" id="3.30.450.40">
    <property type="match status" value="1"/>
</dbReference>
<evidence type="ECO:0000256" key="2">
    <source>
        <dbReference type="ARBA" id="ARBA00022777"/>
    </source>
</evidence>
<evidence type="ECO:0000256" key="3">
    <source>
        <dbReference type="ARBA" id="ARBA00023015"/>
    </source>
</evidence>
<dbReference type="PROSITE" id="PS50921">
    <property type="entry name" value="ANTAR"/>
    <property type="match status" value="1"/>
</dbReference>
<gene>
    <name evidence="6" type="ORF">ACFP3V_11290</name>
</gene>
<dbReference type="InterPro" id="IPR029016">
    <property type="entry name" value="GAF-like_dom_sf"/>
</dbReference>
<protein>
    <submittedName>
        <fullName evidence="6">GAF and ANTAR domain-containing protein</fullName>
    </submittedName>
</protein>
<evidence type="ECO:0000256" key="4">
    <source>
        <dbReference type="ARBA" id="ARBA00023163"/>
    </source>
</evidence>
<evidence type="ECO:0000313" key="6">
    <source>
        <dbReference type="EMBL" id="MFC5907801.1"/>
    </source>
</evidence>
<dbReference type="InterPro" id="IPR036388">
    <property type="entry name" value="WH-like_DNA-bd_sf"/>
</dbReference>
<dbReference type="PIRSF" id="PIRSF036625">
    <property type="entry name" value="GAF_ANTAR"/>
    <property type="match status" value="1"/>
</dbReference>
<keyword evidence="7" id="KW-1185">Reference proteome</keyword>
<evidence type="ECO:0000259" key="5">
    <source>
        <dbReference type="PROSITE" id="PS50921"/>
    </source>
</evidence>
<evidence type="ECO:0000256" key="1">
    <source>
        <dbReference type="ARBA" id="ARBA00022679"/>
    </source>
</evidence>
<dbReference type="Gene3D" id="1.10.10.10">
    <property type="entry name" value="Winged helix-like DNA-binding domain superfamily/Winged helix DNA-binding domain"/>
    <property type="match status" value="1"/>
</dbReference>
<comment type="caution">
    <text evidence="6">The sequence shown here is derived from an EMBL/GenBank/DDBJ whole genome shotgun (WGS) entry which is preliminary data.</text>
</comment>
<dbReference type="Proteomes" id="UP001596174">
    <property type="component" value="Unassembled WGS sequence"/>
</dbReference>
<reference evidence="7" key="1">
    <citation type="journal article" date="2019" name="Int. J. Syst. Evol. Microbiol.">
        <title>The Global Catalogue of Microorganisms (GCM) 10K type strain sequencing project: providing services to taxonomists for standard genome sequencing and annotation.</title>
        <authorList>
            <consortium name="The Broad Institute Genomics Platform"/>
            <consortium name="The Broad Institute Genome Sequencing Center for Infectious Disease"/>
            <person name="Wu L."/>
            <person name="Ma J."/>
        </authorList>
    </citation>
    <scope>NUCLEOTIDE SEQUENCE [LARGE SCALE GENOMIC DNA]</scope>
    <source>
        <strain evidence="7">JCM 4816</strain>
    </source>
</reference>